<evidence type="ECO:0000313" key="4">
    <source>
        <dbReference type="Proteomes" id="UP000542973"/>
    </source>
</evidence>
<name>A0A849BHD1_9BURK</name>
<dbReference type="NCBIfam" id="NF033223">
    <property type="entry name" value="YHYH_alt"/>
    <property type="match status" value="1"/>
</dbReference>
<comment type="caution">
    <text evidence="3">The sequence shown here is derived from an EMBL/GenBank/DDBJ whole genome shotgun (WGS) entry which is preliminary data.</text>
</comment>
<dbReference type="AlphaFoldDB" id="A0A849BHD1"/>
<keyword evidence="2" id="KW-0732">Signal</keyword>
<sequence>MKKLATGIMALALFAAVGAANAHSGGTDRQGCHVDHSTGIRHCH</sequence>
<proteinExistence type="predicted"/>
<feature type="signal peptide" evidence="2">
    <location>
        <begin position="1"/>
        <end position="22"/>
    </location>
</feature>
<accession>A0A849BHD1</accession>
<dbReference type="Proteomes" id="UP000542973">
    <property type="component" value="Unassembled WGS sequence"/>
</dbReference>
<evidence type="ECO:0000256" key="2">
    <source>
        <dbReference type="SAM" id="SignalP"/>
    </source>
</evidence>
<gene>
    <name evidence="3" type="ORF">HLB16_13995</name>
</gene>
<evidence type="ECO:0000256" key="1">
    <source>
        <dbReference type="SAM" id="MobiDB-lite"/>
    </source>
</evidence>
<dbReference type="RefSeq" id="WP_151023078.1">
    <property type="nucleotide sequence ID" value="NZ_VZOV01000016.1"/>
</dbReference>
<feature type="region of interest" description="Disordered" evidence="1">
    <location>
        <begin position="22"/>
        <end position="44"/>
    </location>
</feature>
<organism evidence="3 4">
    <name type="scientific">Cupriavidus gilardii</name>
    <dbReference type="NCBI Taxonomy" id="82541"/>
    <lineage>
        <taxon>Bacteria</taxon>
        <taxon>Pseudomonadati</taxon>
        <taxon>Pseudomonadota</taxon>
        <taxon>Betaproteobacteria</taxon>
        <taxon>Burkholderiales</taxon>
        <taxon>Burkholderiaceae</taxon>
        <taxon>Cupriavidus</taxon>
    </lineage>
</organism>
<feature type="chain" id="PRO_5032337001" evidence="2">
    <location>
        <begin position="23"/>
        <end position="44"/>
    </location>
</feature>
<evidence type="ECO:0000313" key="3">
    <source>
        <dbReference type="EMBL" id="NNH11987.1"/>
    </source>
</evidence>
<dbReference type="EMBL" id="JABEMD010000022">
    <property type="protein sequence ID" value="NNH11987.1"/>
    <property type="molecule type" value="Genomic_DNA"/>
</dbReference>
<dbReference type="InterPro" id="IPR047773">
    <property type="entry name" value="YHYH_dom_bact"/>
</dbReference>
<reference evidence="3 4" key="1">
    <citation type="submission" date="2020-05" db="EMBL/GenBank/DDBJ databases">
        <title>MicrobeNet Type strains.</title>
        <authorList>
            <person name="Nicholson A.C."/>
        </authorList>
    </citation>
    <scope>NUCLEOTIDE SEQUENCE [LARGE SCALE GENOMIC DNA]</scope>
    <source>
        <strain evidence="3 4">ATCC 700815</strain>
    </source>
</reference>
<protein>
    <submittedName>
        <fullName evidence="3">YHYH domain-containing protein</fullName>
    </submittedName>
</protein>